<evidence type="ECO:0000256" key="4">
    <source>
        <dbReference type="ARBA" id="ARBA00023136"/>
    </source>
</evidence>
<keyword evidence="2 6" id="KW-0812">Transmembrane</keyword>
<feature type="transmembrane region" description="Helical" evidence="6">
    <location>
        <begin position="307"/>
        <end position="324"/>
    </location>
</feature>
<feature type="region of interest" description="Disordered" evidence="5">
    <location>
        <begin position="1"/>
        <end position="26"/>
    </location>
</feature>
<feature type="transmembrane region" description="Helical" evidence="6">
    <location>
        <begin position="198"/>
        <end position="218"/>
    </location>
</feature>
<dbReference type="Pfam" id="PF07690">
    <property type="entry name" value="MFS_1"/>
    <property type="match status" value="1"/>
</dbReference>
<dbReference type="InterPro" id="IPR011701">
    <property type="entry name" value="MFS"/>
</dbReference>
<dbReference type="VEuPathDB" id="FungiDB:ASPCADRAFT_399761"/>
<evidence type="ECO:0000256" key="1">
    <source>
        <dbReference type="ARBA" id="ARBA00004141"/>
    </source>
</evidence>
<protein>
    <recommendedName>
        <fullName evidence="9">Major facilitator superfamily (MFS) profile domain-containing protein</fullName>
    </recommendedName>
</protein>
<dbReference type="OMA" id="FPECYEQ"/>
<dbReference type="InterPro" id="IPR036259">
    <property type="entry name" value="MFS_trans_sf"/>
</dbReference>
<evidence type="ECO:0000256" key="2">
    <source>
        <dbReference type="ARBA" id="ARBA00022692"/>
    </source>
</evidence>
<keyword evidence="4 6" id="KW-0472">Membrane</keyword>
<feature type="compositionally biased region" description="Basic and acidic residues" evidence="5">
    <location>
        <begin position="1"/>
        <end position="12"/>
    </location>
</feature>
<sequence>MAKSQDIERGETEVNPPDVNNSNSESMGAILSGSAIPVDEMLVTWSGLDDPECPFNWSLPARWGLTIPTSMGGLVTLMSGSMLAPALPSIGKDLKISDSEANMVFDRRNMWFVCSAWYVVWNTVCRFARTQSLLLAARIMSGLGASAEFAVTNPVLGDCWRPEQRGHSFSIATFVPLLGPAIRPILAGVVSDTIGWSWLFWVLSTFDAVLIVYAFFFFPETYHQLILHRKAVKLQKQTGKPYHTEFDIHSHTLSRKLTTSLTRPCWMLATQPTIQLISIFLAYNFGVLYFALTRFASRWTNRYHQSVLISGVHYVAIFIGYTSAQAMAPWIVVDIGAAVFGCGIILSTQAMQQYVMESYRDYVASANAASQFLRSILAFCFPLFAPALYKHLGYGWGNSVLGFIALGLGMPAPFLIWVYGARLRETGRKRTWGQLF</sequence>
<feature type="transmembrane region" description="Helical" evidence="6">
    <location>
        <begin position="135"/>
        <end position="156"/>
    </location>
</feature>
<feature type="transmembrane region" description="Helical" evidence="6">
    <location>
        <begin position="274"/>
        <end position="295"/>
    </location>
</feature>
<evidence type="ECO:0008006" key="9">
    <source>
        <dbReference type="Google" id="ProtNLM"/>
    </source>
</evidence>
<dbReference type="GO" id="GO:0005886">
    <property type="term" value="C:plasma membrane"/>
    <property type="evidence" value="ECO:0007669"/>
    <property type="project" value="TreeGrafter"/>
</dbReference>
<dbReference type="SUPFAM" id="SSF103473">
    <property type="entry name" value="MFS general substrate transporter"/>
    <property type="match status" value="1"/>
</dbReference>
<feature type="transmembrane region" description="Helical" evidence="6">
    <location>
        <begin position="401"/>
        <end position="420"/>
    </location>
</feature>
<dbReference type="Gene3D" id="1.20.1250.20">
    <property type="entry name" value="MFS general substrate transporter like domains"/>
    <property type="match status" value="1"/>
</dbReference>
<comment type="subcellular location">
    <subcellularLocation>
        <location evidence="1">Membrane</location>
        <topology evidence="1">Multi-pass membrane protein</topology>
    </subcellularLocation>
</comment>
<feature type="transmembrane region" description="Helical" evidence="6">
    <location>
        <begin position="330"/>
        <end position="351"/>
    </location>
</feature>
<keyword evidence="8" id="KW-1185">Reference proteome</keyword>
<evidence type="ECO:0000256" key="3">
    <source>
        <dbReference type="ARBA" id="ARBA00022989"/>
    </source>
</evidence>
<proteinExistence type="predicted"/>
<evidence type="ECO:0000256" key="5">
    <source>
        <dbReference type="SAM" id="MobiDB-lite"/>
    </source>
</evidence>
<dbReference type="GO" id="GO:0022857">
    <property type="term" value="F:transmembrane transporter activity"/>
    <property type="evidence" value="ECO:0007669"/>
    <property type="project" value="InterPro"/>
</dbReference>
<evidence type="ECO:0000313" key="7">
    <source>
        <dbReference type="EMBL" id="OOF91884.1"/>
    </source>
</evidence>
<dbReference type="Proteomes" id="UP000188318">
    <property type="component" value="Unassembled WGS sequence"/>
</dbReference>
<organism evidence="7 8">
    <name type="scientific">Aspergillus carbonarius (strain ITEM 5010)</name>
    <dbReference type="NCBI Taxonomy" id="602072"/>
    <lineage>
        <taxon>Eukaryota</taxon>
        <taxon>Fungi</taxon>
        <taxon>Dikarya</taxon>
        <taxon>Ascomycota</taxon>
        <taxon>Pezizomycotina</taxon>
        <taxon>Eurotiomycetes</taxon>
        <taxon>Eurotiomycetidae</taxon>
        <taxon>Eurotiales</taxon>
        <taxon>Aspergillaceae</taxon>
        <taxon>Aspergillus</taxon>
        <taxon>Aspergillus subgen. Circumdati</taxon>
    </lineage>
</organism>
<name>A0A1R3RBM4_ASPC5</name>
<dbReference type="EMBL" id="KV907509">
    <property type="protein sequence ID" value="OOF91884.1"/>
    <property type="molecule type" value="Genomic_DNA"/>
</dbReference>
<dbReference type="AlphaFoldDB" id="A0A1R3RBM4"/>
<dbReference type="OrthoDB" id="6770063at2759"/>
<gene>
    <name evidence="7" type="ORF">ASPCADRAFT_399761</name>
</gene>
<dbReference type="STRING" id="602072.A0A1R3RBM4"/>
<keyword evidence="3 6" id="KW-1133">Transmembrane helix</keyword>
<feature type="transmembrane region" description="Helical" evidence="6">
    <location>
        <begin position="168"/>
        <end position="186"/>
    </location>
</feature>
<evidence type="ECO:0000256" key="6">
    <source>
        <dbReference type="SAM" id="Phobius"/>
    </source>
</evidence>
<dbReference type="PANTHER" id="PTHR23502:SF60">
    <property type="entry name" value="MAJOR FACILITATOR SUPERFAMILY (MFS) PROFILE DOMAIN-CONTAINING PROTEIN-RELATED"/>
    <property type="match status" value="1"/>
</dbReference>
<evidence type="ECO:0000313" key="8">
    <source>
        <dbReference type="Proteomes" id="UP000188318"/>
    </source>
</evidence>
<dbReference type="PANTHER" id="PTHR23502">
    <property type="entry name" value="MAJOR FACILITATOR SUPERFAMILY"/>
    <property type="match status" value="1"/>
</dbReference>
<reference evidence="8" key="1">
    <citation type="journal article" date="2017" name="Genome Biol.">
        <title>Comparative genomics reveals high biological diversity and specific adaptations in the industrially and medically important fungal genus Aspergillus.</title>
        <authorList>
            <person name="de Vries R.P."/>
            <person name="Riley R."/>
            <person name="Wiebenga A."/>
            <person name="Aguilar-Osorio G."/>
            <person name="Amillis S."/>
            <person name="Uchima C.A."/>
            <person name="Anderluh G."/>
            <person name="Asadollahi M."/>
            <person name="Askin M."/>
            <person name="Barry K."/>
            <person name="Battaglia E."/>
            <person name="Bayram O."/>
            <person name="Benocci T."/>
            <person name="Braus-Stromeyer S.A."/>
            <person name="Caldana C."/>
            <person name="Canovas D."/>
            <person name="Cerqueira G.C."/>
            <person name="Chen F."/>
            <person name="Chen W."/>
            <person name="Choi C."/>
            <person name="Clum A."/>
            <person name="Dos Santos R.A."/>
            <person name="Damasio A.R."/>
            <person name="Diallinas G."/>
            <person name="Emri T."/>
            <person name="Fekete E."/>
            <person name="Flipphi M."/>
            <person name="Freyberg S."/>
            <person name="Gallo A."/>
            <person name="Gournas C."/>
            <person name="Habgood R."/>
            <person name="Hainaut M."/>
            <person name="Harispe M.L."/>
            <person name="Henrissat B."/>
            <person name="Hilden K.S."/>
            <person name="Hope R."/>
            <person name="Hossain A."/>
            <person name="Karabika E."/>
            <person name="Karaffa L."/>
            <person name="Karanyi Z."/>
            <person name="Krasevec N."/>
            <person name="Kuo A."/>
            <person name="Kusch H."/>
            <person name="LaButti K."/>
            <person name="Lagendijk E.L."/>
            <person name="Lapidus A."/>
            <person name="Levasseur A."/>
            <person name="Lindquist E."/>
            <person name="Lipzen A."/>
            <person name="Logrieco A.F."/>
            <person name="MacCabe A."/>
            <person name="Maekelae M.R."/>
            <person name="Malavazi I."/>
            <person name="Melin P."/>
            <person name="Meyer V."/>
            <person name="Mielnichuk N."/>
            <person name="Miskei M."/>
            <person name="Molnar A.P."/>
            <person name="Mule G."/>
            <person name="Ngan C.Y."/>
            <person name="Orejas M."/>
            <person name="Orosz E."/>
            <person name="Ouedraogo J.P."/>
            <person name="Overkamp K.M."/>
            <person name="Park H.-S."/>
            <person name="Perrone G."/>
            <person name="Piumi F."/>
            <person name="Punt P.J."/>
            <person name="Ram A.F."/>
            <person name="Ramon A."/>
            <person name="Rauscher S."/>
            <person name="Record E."/>
            <person name="Riano-Pachon D.M."/>
            <person name="Robert V."/>
            <person name="Roehrig J."/>
            <person name="Ruller R."/>
            <person name="Salamov A."/>
            <person name="Salih N.S."/>
            <person name="Samson R.A."/>
            <person name="Sandor E."/>
            <person name="Sanguinetti M."/>
            <person name="Schuetze T."/>
            <person name="Sepcic K."/>
            <person name="Shelest E."/>
            <person name="Sherlock G."/>
            <person name="Sophianopoulou V."/>
            <person name="Squina F.M."/>
            <person name="Sun H."/>
            <person name="Susca A."/>
            <person name="Todd R.B."/>
            <person name="Tsang A."/>
            <person name="Unkles S.E."/>
            <person name="van de Wiele N."/>
            <person name="van Rossen-Uffink D."/>
            <person name="Oliveira J.V."/>
            <person name="Vesth T.C."/>
            <person name="Visser J."/>
            <person name="Yu J.-H."/>
            <person name="Zhou M."/>
            <person name="Andersen M.R."/>
            <person name="Archer D.B."/>
            <person name="Baker S.E."/>
            <person name="Benoit I."/>
            <person name="Brakhage A.A."/>
            <person name="Braus G.H."/>
            <person name="Fischer R."/>
            <person name="Frisvad J.C."/>
            <person name="Goldman G.H."/>
            <person name="Houbraken J."/>
            <person name="Oakley B."/>
            <person name="Pocsi I."/>
            <person name="Scazzocchio C."/>
            <person name="Seiboth B."/>
            <person name="vanKuyk P.A."/>
            <person name="Wortman J."/>
            <person name="Dyer P.S."/>
            <person name="Grigoriev I.V."/>
        </authorList>
    </citation>
    <scope>NUCLEOTIDE SEQUENCE [LARGE SCALE GENOMIC DNA]</scope>
    <source>
        <strain evidence="8">ITEM 5010</strain>
    </source>
</reference>
<feature type="transmembrane region" description="Helical" evidence="6">
    <location>
        <begin position="372"/>
        <end position="389"/>
    </location>
</feature>
<accession>A0A1R3RBM4</accession>